<evidence type="ECO:0000256" key="1">
    <source>
        <dbReference type="SAM" id="MobiDB-lite"/>
    </source>
</evidence>
<reference evidence="2" key="1">
    <citation type="journal article" date="2015" name="Nature">
        <title>Complex archaea that bridge the gap between prokaryotes and eukaryotes.</title>
        <authorList>
            <person name="Spang A."/>
            <person name="Saw J.H."/>
            <person name="Jorgensen S.L."/>
            <person name="Zaremba-Niedzwiedzka K."/>
            <person name="Martijn J."/>
            <person name="Lind A.E."/>
            <person name="van Eijk R."/>
            <person name="Schleper C."/>
            <person name="Guy L."/>
            <person name="Ettema T.J."/>
        </authorList>
    </citation>
    <scope>NUCLEOTIDE SEQUENCE</scope>
</reference>
<feature type="region of interest" description="Disordered" evidence="1">
    <location>
        <begin position="84"/>
        <end position="106"/>
    </location>
</feature>
<organism evidence="2">
    <name type="scientific">marine sediment metagenome</name>
    <dbReference type="NCBI Taxonomy" id="412755"/>
    <lineage>
        <taxon>unclassified sequences</taxon>
        <taxon>metagenomes</taxon>
        <taxon>ecological metagenomes</taxon>
    </lineage>
</organism>
<accession>A0A0F9BW35</accession>
<gene>
    <name evidence="2" type="ORF">LCGC14_2398670</name>
</gene>
<proteinExistence type="predicted"/>
<name>A0A0F9BW35_9ZZZZ</name>
<evidence type="ECO:0000313" key="2">
    <source>
        <dbReference type="EMBL" id="KKL26099.1"/>
    </source>
</evidence>
<dbReference type="AlphaFoldDB" id="A0A0F9BW35"/>
<comment type="caution">
    <text evidence="2">The sequence shown here is derived from an EMBL/GenBank/DDBJ whole genome shotgun (WGS) entry which is preliminary data.</text>
</comment>
<dbReference type="EMBL" id="LAZR01035960">
    <property type="protein sequence ID" value="KKL26099.1"/>
    <property type="molecule type" value="Genomic_DNA"/>
</dbReference>
<sequence length="106" mass="11608">MPSTGGATELYYYGTDPVVQVQITGELQLLTDWTRGQWDEKASKWSQSYPPLMPPEFLQLIRRSTPAAMRKGDDQRLDAAGMMAMPDGAMGRRMSDGDGTGRPPGG</sequence>
<protein>
    <submittedName>
        <fullName evidence="2">Uncharacterized protein</fullName>
    </submittedName>
</protein>